<feature type="binding site" evidence="8">
    <location>
        <position position="144"/>
    </location>
    <ligand>
        <name>Zn(2+)</name>
        <dbReference type="ChEBI" id="CHEBI:29105"/>
    </ligand>
</feature>
<dbReference type="Proteomes" id="UP000182836">
    <property type="component" value="Unassembled WGS sequence"/>
</dbReference>
<reference evidence="13 15" key="1">
    <citation type="submission" date="2015-07" db="EMBL/GenBank/DDBJ databases">
        <title>Fjat-14205 dsm 2895.</title>
        <authorList>
            <person name="Liu B."/>
            <person name="Wang J."/>
            <person name="Zhu Y."/>
            <person name="Liu G."/>
            <person name="Chen Q."/>
            <person name="Chen Z."/>
            <person name="Lan J."/>
            <person name="Che J."/>
            <person name="Ge C."/>
            <person name="Shi H."/>
            <person name="Pan Z."/>
            <person name="Liu X."/>
        </authorList>
    </citation>
    <scope>NUCLEOTIDE SEQUENCE [LARGE SCALE GENOMIC DNA]</scope>
    <source>
        <strain evidence="13 15">DSM 2895</strain>
    </source>
</reference>
<dbReference type="InterPro" id="IPR001267">
    <property type="entry name" value="Thymidine_kinase"/>
</dbReference>
<dbReference type="HAMAP" id="MF_00124">
    <property type="entry name" value="Thymidine_kinase"/>
    <property type="match status" value="1"/>
</dbReference>
<name>A0A0D1XZ17_ANEMI</name>
<evidence type="ECO:0000256" key="2">
    <source>
        <dbReference type="ARBA" id="ARBA00012118"/>
    </source>
</evidence>
<protein>
    <recommendedName>
        <fullName evidence="2 8">Thymidine kinase</fullName>
        <ecNumber evidence="2 8">2.7.1.21</ecNumber>
    </recommendedName>
</protein>
<keyword evidence="7 8" id="KW-0067">ATP-binding</keyword>
<evidence type="ECO:0000256" key="1">
    <source>
        <dbReference type="ARBA" id="ARBA00007587"/>
    </source>
</evidence>
<dbReference type="GO" id="GO:0004797">
    <property type="term" value="F:thymidine kinase activity"/>
    <property type="evidence" value="ECO:0007669"/>
    <property type="project" value="UniProtKB-UniRule"/>
</dbReference>
<dbReference type="OrthoDB" id="9781579at2"/>
<reference evidence="14 16" key="2">
    <citation type="submission" date="2016-10" db="EMBL/GenBank/DDBJ databases">
        <authorList>
            <person name="de Groot N.N."/>
        </authorList>
    </citation>
    <scope>NUCLEOTIDE SEQUENCE [LARGE SCALE GENOMIC DNA]</scope>
    <source>
        <strain evidence="14 16">DSM 2895</strain>
    </source>
</reference>
<feature type="binding site" evidence="8">
    <location>
        <position position="147"/>
    </location>
    <ligand>
        <name>Zn(2+)</name>
        <dbReference type="ChEBI" id="CHEBI:29105"/>
    </ligand>
</feature>
<keyword evidence="3 8" id="KW-0237">DNA synthesis</keyword>
<evidence type="ECO:0000313" key="15">
    <source>
        <dbReference type="Proteomes" id="UP000037269"/>
    </source>
</evidence>
<keyword evidence="8" id="KW-0963">Cytoplasm</keyword>
<dbReference type="NCBIfam" id="NF003300">
    <property type="entry name" value="PRK04296.1-5"/>
    <property type="match status" value="1"/>
</dbReference>
<accession>A0A0D1XZ17</accession>
<dbReference type="EMBL" id="LGUG01000004">
    <property type="protein sequence ID" value="KON94489.1"/>
    <property type="molecule type" value="Genomic_DNA"/>
</dbReference>
<dbReference type="InterPro" id="IPR027417">
    <property type="entry name" value="P-loop_NTPase"/>
</dbReference>
<gene>
    <name evidence="8" type="primary">tdk</name>
    <name evidence="13" type="ORF">AF333_02270</name>
    <name evidence="14" type="ORF">SAMN04487909_10423</name>
</gene>
<comment type="subunit">
    <text evidence="8">Homotetramer.</text>
</comment>
<dbReference type="SUPFAM" id="SSF52540">
    <property type="entry name" value="P-loop containing nucleoside triphosphate hydrolases"/>
    <property type="match status" value="1"/>
</dbReference>
<dbReference type="InterPro" id="IPR020633">
    <property type="entry name" value="Thymidine_kinase_CS"/>
</dbReference>
<evidence type="ECO:0000313" key="13">
    <source>
        <dbReference type="EMBL" id="KON94489.1"/>
    </source>
</evidence>
<comment type="subcellular location">
    <subcellularLocation>
        <location evidence="8">Cytoplasm</location>
    </subcellularLocation>
</comment>
<dbReference type="PANTHER" id="PTHR11441:SF0">
    <property type="entry name" value="THYMIDINE KINASE, CYTOSOLIC"/>
    <property type="match status" value="1"/>
</dbReference>
<organism evidence="13 15">
    <name type="scientific">Aneurinibacillus migulanus</name>
    <name type="common">Bacillus migulanus</name>
    <dbReference type="NCBI Taxonomy" id="47500"/>
    <lineage>
        <taxon>Bacteria</taxon>
        <taxon>Bacillati</taxon>
        <taxon>Bacillota</taxon>
        <taxon>Bacilli</taxon>
        <taxon>Bacillales</taxon>
        <taxon>Paenibacillaceae</taxon>
        <taxon>Aneurinibacillus group</taxon>
        <taxon>Aneurinibacillus</taxon>
    </lineage>
</organism>
<evidence type="ECO:0000313" key="14">
    <source>
        <dbReference type="EMBL" id="SDI44039.1"/>
    </source>
</evidence>
<dbReference type="RefSeq" id="WP_043067539.1">
    <property type="nucleotide sequence ID" value="NZ_BJOA01000164.1"/>
</dbReference>
<feature type="binding site" evidence="8">
    <location>
        <position position="181"/>
    </location>
    <ligand>
        <name>Zn(2+)</name>
        <dbReference type="ChEBI" id="CHEBI:29105"/>
    </ligand>
</feature>
<comment type="catalytic activity">
    <reaction evidence="8 11">
        <text>thymidine + ATP = dTMP + ADP + H(+)</text>
        <dbReference type="Rhea" id="RHEA:19129"/>
        <dbReference type="ChEBI" id="CHEBI:15378"/>
        <dbReference type="ChEBI" id="CHEBI:17748"/>
        <dbReference type="ChEBI" id="CHEBI:30616"/>
        <dbReference type="ChEBI" id="CHEBI:63528"/>
        <dbReference type="ChEBI" id="CHEBI:456216"/>
        <dbReference type="EC" id="2.7.1.21"/>
    </reaction>
</comment>
<keyword evidence="15" id="KW-1185">Reference proteome</keyword>
<dbReference type="GO" id="GO:0005829">
    <property type="term" value="C:cytosol"/>
    <property type="evidence" value="ECO:0007669"/>
    <property type="project" value="TreeGrafter"/>
</dbReference>
<evidence type="ECO:0000256" key="10">
    <source>
        <dbReference type="PIRSR" id="PIRSR035805-2"/>
    </source>
</evidence>
<evidence type="ECO:0000256" key="5">
    <source>
        <dbReference type="ARBA" id="ARBA00022741"/>
    </source>
</evidence>
<evidence type="ECO:0000256" key="4">
    <source>
        <dbReference type="ARBA" id="ARBA00022679"/>
    </source>
</evidence>
<keyword evidence="4 8" id="KW-0808">Transferase</keyword>
<dbReference type="PATRIC" id="fig|47500.8.peg.2791"/>
<feature type="active site" description="Proton acceptor" evidence="8 9">
    <location>
        <position position="87"/>
    </location>
</feature>
<evidence type="ECO:0000313" key="16">
    <source>
        <dbReference type="Proteomes" id="UP000182836"/>
    </source>
</evidence>
<evidence type="ECO:0000256" key="6">
    <source>
        <dbReference type="ARBA" id="ARBA00022777"/>
    </source>
</evidence>
<feature type="binding site" evidence="10">
    <location>
        <position position="177"/>
    </location>
    <ligand>
        <name>substrate</name>
    </ligand>
</feature>
<dbReference type="Gene3D" id="3.40.50.300">
    <property type="entry name" value="P-loop containing nucleotide triphosphate hydrolases"/>
    <property type="match status" value="1"/>
</dbReference>
<proteinExistence type="inferred from homology"/>
<dbReference type="GO" id="GO:0005524">
    <property type="term" value="F:ATP binding"/>
    <property type="evidence" value="ECO:0007669"/>
    <property type="project" value="UniProtKB-UniRule"/>
</dbReference>
<evidence type="ECO:0000256" key="11">
    <source>
        <dbReference type="RuleBase" id="RU000544"/>
    </source>
</evidence>
<feature type="binding site" evidence="8">
    <location>
        <position position="184"/>
    </location>
    <ligand>
        <name>Zn(2+)</name>
        <dbReference type="ChEBI" id="CHEBI:29105"/>
    </ligand>
</feature>
<keyword evidence="5 8" id="KW-0547">Nucleotide-binding</keyword>
<feature type="binding site" evidence="8">
    <location>
        <begin position="9"/>
        <end position="16"/>
    </location>
    <ligand>
        <name>ATP</name>
        <dbReference type="ChEBI" id="CHEBI:30616"/>
    </ligand>
</feature>
<dbReference type="GeneID" id="42304038"/>
<evidence type="ECO:0000256" key="3">
    <source>
        <dbReference type="ARBA" id="ARBA00022634"/>
    </source>
</evidence>
<dbReference type="STRING" id="47500.AF333_02270"/>
<comment type="similarity">
    <text evidence="1 8 12">Belongs to the thymidine kinase family.</text>
</comment>
<keyword evidence="8" id="KW-0479">Metal-binding</keyword>
<evidence type="ECO:0000256" key="12">
    <source>
        <dbReference type="RuleBase" id="RU004165"/>
    </source>
</evidence>
<dbReference type="GO" id="GO:0046104">
    <property type="term" value="P:thymidine metabolic process"/>
    <property type="evidence" value="ECO:0007669"/>
    <property type="project" value="TreeGrafter"/>
</dbReference>
<dbReference type="PIRSF" id="PIRSF035805">
    <property type="entry name" value="TK_cell"/>
    <property type="match status" value="1"/>
</dbReference>
<dbReference type="PANTHER" id="PTHR11441">
    <property type="entry name" value="THYMIDINE KINASE"/>
    <property type="match status" value="1"/>
</dbReference>
<dbReference type="SUPFAM" id="SSF57716">
    <property type="entry name" value="Glucocorticoid receptor-like (DNA-binding domain)"/>
    <property type="match status" value="1"/>
</dbReference>
<dbReference type="Proteomes" id="UP000037269">
    <property type="component" value="Unassembled WGS sequence"/>
</dbReference>
<feature type="binding site" evidence="8">
    <location>
        <begin position="86"/>
        <end position="89"/>
    </location>
    <ligand>
        <name>ATP</name>
        <dbReference type="ChEBI" id="CHEBI:30616"/>
    </ligand>
</feature>
<dbReference type="AlphaFoldDB" id="A0A0D1XZ17"/>
<evidence type="ECO:0000256" key="9">
    <source>
        <dbReference type="PIRSR" id="PIRSR035805-1"/>
    </source>
</evidence>
<evidence type="ECO:0000256" key="8">
    <source>
        <dbReference type="HAMAP-Rule" id="MF_00124"/>
    </source>
</evidence>
<dbReference type="GO" id="GO:0008270">
    <property type="term" value="F:zinc ion binding"/>
    <property type="evidence" value="ECO:0007669"/>
    <property type="project" value="UniProtKB-UniRule"/>
</dbReference>
<dbReference type="NCBIfam" id="NF003299">
    <property type="entry name" value="PRK04296.1-4"/>
    <property type="match status" value="1"/>
</dbReference>
<dbReference type="EC" id="2.7.1.21" evidence="2 8"/>
<keyword evidence="6 8" id="KW-0418">Kinase</keyword>
<evidence type="ECO:0000256" key="7">
    <source>
        <dbReference type="ARBA" id="ARBA00022840"/>
    </source>
</evidence>
<dbReference type="PROSITE" id="PS00603">
    <property type="entry name" value="TK_CELLULAR_TYPE"/>
    <property type="match status" value="1"/>
</dbReference>
<dbReference type="GO" id="GO:0071897">
    <property type="term" value="P:DNA biosynthetic process"/>
    <property type="evidence" value="ECO:0007669"/>
    <property type="project" value="UniProtKB-KW"/>
</dbReference>
<dbReference type="EMBL" id="FNED01000004">
    <property type="protein sequence ID" value="SDI44039.1"/>
    <property type="molecule type" value="Genomic_DNA"/>
</dbReference>
<feature type="binding site" evidence="10">
    <location>
        <begin position="169"/>
        <end position="172"/>
    </location>
    <ligand>
        <name>substrate</name>
    </ligand>
</feature>
<keyword evidence="8" id="KW-0862">Zinc</keyword>
<dbReference type="Gene3D" id="3.30.60.20">
    <property type="match status" value="1"/>
</dbReference>
<sequence length="198" mass="22729">MAQLYYRYGTMNSGKSVEILKVAHNYEEQGKRVMIFTSMLDDRYGKGYVASRIGLRREAIVVDESTNIRKVVEMNQEGLPNCVLVDEGQFLRRHHIIQLTEIVDELGVPVIVYGLKNDFSNRLFEGSEALLLYADKLEEIKTICWFCDRKATMVLRIKDGKPVYEGEQIQIGGNDSYIPVCRKCYKHPRSENGNISLL</sequence>
<dbReference type="Pfam" id="PF00265">
    <property type="entry name" value="TK"/>
    <property type="match status" value="1"/>
</dbReference>